<evidence type="ECO:0000256" key="3">
    <source>
        <dbReference type="ARBA" id="ARBA00035643"/>
    </source>
</evidence>
<evidence type="ECO:0000313" key="5">
    <source>
        <dbReference type="Proteomes" id="UP001183390"/>
    </source>
</evidence>
<proteinExistence type="inferred from homology"/>
<accession>A0ABU2M6L3</accession>
<dbReference type="Pfam" id="PF06386">
    <property type="entry name" value="GvpL_GvpF"/>
    <property type="match status" value="1"/>
</dbReference>
<evidence type="ECO:0000256" key="2">
    <source>
        <dbReference type="ARBA" id="ARBA00035108"/>
    </source>
</evidence>
<evidence type="ECO:0000313" key="4">
    <source>
        <dbReference type="EMBL" id="MDT0328305.1"/>
    </source>
</evidence>
<comment type="caution">
    <text evidence="4">The sequence shown here is derived from an EMBL/GenBank/DDBJ whole genome shotgun (WGS) entry which is preliminary data.</text>
</comment>
<organism evidence="4 5">
    <name type="scientific">Nocardiopsis lambiniae</name>
    <dbReference type="NCBI Taxonomy" id="3075539"/>
    <lineage>
        <taxon>Bacteria</taxon>
        <taxon>Bacillati</taxon>
        <taxon>Actinomycetota</taxon>
        <taxon>Actinomycetes</taxon>
        <taxon>Streptosporangiales</taxon>
        <taxon>Nocardiopsidaceae</taxon>
        <taxon>Nocardiopsis</taxon>
    </lineage>
</organism>
<dbReference type="InterPro" id="IPR009430">
    <property type="entry name" value="GvpL/GvpF"/>
</dbReference>
<evidence type="ECO:0000256" key="1">
    <source>
        <dbReference type="ARBA" id="ARBA00022987"/>
    </source>
</evidence>
<reference evidence="5" key="1">
    <citation type="submission" date="2023-07" db="EMBL/GenBank/DDBJ databases">
        <title>30 novel species of actinomycetes from the DSMZ collection.</title>
        <authorList>
            <person name="Nouioui I."/>
        </authorList>
    </citation>
    <scope>NUCLEOTIDE SEQUENCE [LARGE SCALE GENOMIC DNA]</scope>
    <source>
        <strain evidence="5">DSM 44743</strain>
    </source>
</reference>
<dbReference type="PANTHER" id="PTHR36852">
    <property type="entry name" value="PROTEIN GVPL 2"/>
    <property type="match status" value="1"/>
</dbReference>
<dbReference type="Proteomes" id="UP001183390">
    <property type="component" value="Unassembled WGS sequence"/>
</dbReference>
<dbReference type="RefSeq" id="WP_311511038.1">
    <property type="nucleotide sequence ID" value="NZ_JAVREP010000004.1"/>
</dbReference>
<dbReference type="EMBL" id="JAVREP010000004">
    <property type="protein sequence ID" value="MDT0328305.1"/>
    <property type="molecule type" value="Genomic_DNA"/>
</dbReference>
<sequence length="263" mass="29221">MSGTAEISYLYAVTRAPGPGPDPFEGVRGVGGRPVRTVECDGLAAVVSAVPAAEFDEEALKERFEDLVWLEEVARAHHTVVDAVTRSAVAVPLRLATLYRDDERVRRVLEREHAAFDSVLRRLDGRVEFAVKVFSVPTSPTEDAPAERGPGSGREYLRRRRERHRRRDEGWRLVGDLCDRIDAELLQRSRDRRTHRPQSAALSRVEGENVMNAAYLVDEEDVASFLGAVGRLREQAPGEARVEVSGPWAPYSFASLEMDGEGS</sequence>
<keyword evidence="5" id="KW-1185">Reference proteome</keyword>
<dbReference type="PANTHER" id="PTHR36852:SF1">
    <property type="entry name" value="PROTEIN GVPL 2"/>
    <property type="match status" value="1"/>
</dbReference>
<comment type="subcellular location">
    <subcellularLocation>
        <location evidence="2">Gas vesicle</location>
    </subcellularLocation>
</comment>
<name>A0ABU2M6L3_9ACTN</name>
<keyword evidence="1" id="KW-0304">Gas vesicle</keyword>
<comment type="similarity">
    <text evidence="3">Belongs to the gas vesicle GvpF/GvpL family.</text>
</comment>
<gene>
    <name evidence="4" type="ORF">RM479_07755</name>
</gene>
<protein>
    <submittedName>
        <fullName evidence="4">GvpL/GvpF family gas vesicle protein</fullName>
    </submittedName>
</protein>